<organism evidence="5 6">
    <name type="scientific">Geodia barretti</name>
    <name type="common">Barrett's horny sponge</name>
    <dbReference type="NCBI Taxonomy" id="519541"/>
    <lineage>
        <taxon>Eukaryota</taxon>
        <taxon>Metazoa</taxon>
        <taxon>Porifera</taxon>
        <taxon>Demospongiae</taxon>
        <taxon>Heteroscleromorpha</taxon>
        <taxon>Tetractinellida</taxon>
        <taxon>Astrophorina</taxon>
        <taxon>Geodiidae</taxon>
        <taxon>Geodia</taxon>
    </lineage>
</organism>
<dbReference type="GO" id="GO:0004347">
    <property type="term" value="F:glucose-6-phosphate isomerase activity"/>
    <property type="evidence" value="ECO:0007669"/>
    <property type="project" value="UniProtKB-EC"/>
</dbReference>
<dbReference type="PANTHER" id="PTHR11469:SF1">
    <property type="entry name" value="GLUCOSE-6-PHOSPHATE ISOMERASE"/>
    <property type="match status" value="1"/>
</dbReference>
<evidence type="ECO:0000256" key="2">
    <source>
        <dbReference type="ARBA" id="ARBA00023152"/>
    </source>
</evidence>
<dbReference type="GO" id="GO:0051156">
    <property type="term" value="P:glucose 6-phosphate metabolic process"/>
    <property type="evidence" value="ECO:0007669"/>
    <property type="project" value="TreeGrafter"/>
</dbReference>
<dbReference type="Gene3D" id="3.40.50.10490">
    <property type="entry name" value="Glucose-6-phosphate isomerase like protein, domain 1"/>
    <property type="match status" value="3"/>
</dbReference>
<evidence type="ECO:0000256" key="3">
    <source>
        <dbReference type="ARBA" id="ARBA00023235"/>
    </source>
</evidence>
<dbReference type="GO" id="GO:0006094">
    <property type="term" value="P:gluconeogenesis"/>
    <property type="evidence" value="ECO:0007669"/>
    <property type="project" value="UniProtKB-KW"/>
</dbReference>
<keyword evidence="2 4" id="KW-0324">Glycolysis</keyword>
<dbReference type="EMBL" id="CASHTH010002368">
    <property type="protein sequence ID" value="CAI8028839.1"/>
    <property type="molecule type" value="Genomic_DNA"/>
</dbReference>
<reference evidence="5" key="1">
    <citation type="submission" date="2023-03" db="EMBL/GenBank/DDBJ databases">
        <authorList>
            <person name="Steffen K."/>
            <person name="Cardenas P."/>
        </authorList>
    </citation>
    <scope>NUCLEOTIDE SEQUENCE</scope>
</reference>
<comment type="pathway">
    <text evidence="4">Carbohydrate degradation; glycolysis; D-glyceraldehyde 3-phosphate and glycerone phosphate from D-glucose: step 2/4.</text>
</comment>
<keyword evidence="6" id="KW-1185">Reference proteome</keyword>
<name>A0AA35WQB3_GEOBA</name>
<evidence type="ECO:0000256" key="4">
    <source>
        <dbReference type="RuleBase" id="RU000612"/>
    </source>
</evidence>
<keyword evidence="1 4" id="KW-0312">Gluconeogenesis</keyword>
<dbReference type="AlphaFoldDB" id="A0AA35WQB3"/>
<dbReference type="PROSITE" id="PS51463">
    <property type="entry name" value="P_GLUCOSE_ISOMERASE_3"/>
    <property type="match status" value="1"/>
</dbReference>
<comment type="catalytic activity">
    <reaction evidence="4">
        <text>alpha-D-glucose 6-phosphate = beta-D-fructose 6-phosphate</text>
        <dbReference type="Rhea" id="RHEA:11816"/>
        <dbReference type="ChEBI" id="CHEBI:57634"/>
        <dbReference type="ChEBI" id="CHEBI:58225"/>
        <dbReference type="EC" id="5.3.1.9"/>
    </reaction>
</comment>
<evidence type="ECO:0000313" key="6">
    <source>
        <dbReference type="Proteomes" id="UP001174909"/>
    </source>
</evidence>
<evidence type="ECO:0000313" key="5">
    <source>
        <dbReference type="EMBL" id="CAI8028839.1"/>
    </source>
</evidence>
<dbReference type="SUPFAM" id="SSF53697">
    <property type="entry name" value="SIS domain"/>
    <property type="match status" value="1"/>
</dbReference>
<sequence>MVSGDPATSEAARRFLNGLVERRVPQRIRERDHTVWRPDPREIVDRLGWLDAGEFLRPNLGDLDAFVGQVRSEGYQDVVLLGMGGSCLGPEVLRRSYGPVDGYPRLTMLDSTVPGQISAVANSIDPARTIFIVSSKSGGTIETLSFYRYFRGLADEALSRESAGANFVAITDEGTPLQRLGSEEGFRRVFLNPADIGGRYSVLSWFGMVPAALAGIDVRHLLGSAASMRDQCLDGSEENPGLQLGALLGSAALAGRDKVTLIAPPSIEGFGLWVEQMIAESLSKEGRGIVPVADEPLLAPDCYGDDRLFVFLETPGCDEISAAVDRLQQEGHPVARIPARDCADLGAEFFRWEYATAVAGSILDVHPFDQPDVQGAKDNTDRLLEAHLRAGALPEQEISGSVTSLLRQVNRGDYFAIISYMPVDAECDQLLQELRSRVMQQCHIATTAGYGPRYLHSTGQLHKGGPATGLYLHLTQGSRRDLPIPGERYGFDVLAAAQAIGDFEALTKLGRRVVSVDLGDNAADGLRRLLNEL</sequence>
<dbReference type="InterPro" id="IPR046348">
    <property type="entry name" value="SIS_dom_sf"/>
</dbReference>
<dbReference type="EC" id="5.3.1.9" evidence="4"/>
<comment type="caution">
    <text evidence="5">The sequence shown here is derived from an EMBL/GenBank/DDBJ whole genome shotgun (WGS) entry which is preliminary data.</text>
</comment>
<comment type="similarity">
    <text evidence="4">Belongs to the GPI family.</text>
</comment>
<dbReference type="GO" id="GO:0048029">
    <property type="term" value="F:monosaccharide binding"/>
    <property type="evidence" value="ECO:0007669"/>
    <property type="project" value="TreeGrafter"/>
</dbReference>
<dbReference type="GO" id="GO:0097367">
    <property type="term" value="F:carbohydrate derivative binding"/>
    <property type="evidence" value="ECO:0007669"/>
    <property type="project" value="InterPro"/>
</dbReference>
<gene>
    <name evidence="5" type="ORF">GBAR_LOCUS16390</name>
</gene>
<dbReference type="PRINTS" id="PR00662">
    <property type="entry name" value="G6PISOMERASE"/>
</dbReference>
<dbReference type="GO" id="GO:0005829">
    <property type="term" value="C:cytosol"/>
    <property type="evidence" value="ECO:0007669"/>
    <property type="project" value="TreeGrafter"/>
</dbReference>
<dbReference type="Pfam" id="PF00342">
    <property type="entry name" value="PGI"/>
    <property type="match status" value="1"/>
</dbReference>
<keyword evidence="3 4" id="KW-0413">Isomerase</keyword>
<proteinExistence type="inferred from homology"/>
<dbReference type="GO" id="GO:0006096">
    <property type="term" value="P:glycolytic process"/>
    <property type="evidence" value="ECO:0007669"/>
    <property type="project" value="UniProtKB-KW"/>
</dbReference>
<protein>
    <recommendedName>
        <fullName evidence="4">Glucose-6-phosphate isomerase</fullName>
        <ecNumber evidence="4">5.3.1.9</ecNumber>
    </recommendedName>
</protein>
<evidence type="ECO:0000256" key="1">
    <source>
        <dbReference type="ARBA" id="ARBA00022432"/>
    </source>
</evidence>
<accession>A0AA35WQB3</accession>
<dbReference type="InterPro" id="IPR001672">
    <property type="entry name" value="G6P_Isomerase"/>
</dbReference>
<dbReference type="Proteomes" id="UP001174909">
    <property type="component" value="Unassembled WGS sequence"/>
</dbReference>
<dbReference type="PANTHER" id="PTHR11469">
    <property type="entry name" value="GLUCOSE-6-PHOSPHATE ISOMERASE"/>
    <property type="match status" value="1"/>
</dbReference>